<reference evidence="2" key="1">
    <citation type="journal article" date="2022" name="Front. Microbiol.">
        <title>New perspectives on an old grouping: The genomic and phenotypic variability of Oxalobacter formigenes and the implications for calcium oxalate stone prevention.</title>
        <authorList>
            <person name="Chmiel J.A."/>
            <person name="Carr C."/>
            <person name="Stuivenberg G.A."/>
            <person name="Venema R."/>
            <person name="Chanyi R.M."/>
            <person name="Al K.F."/>
            <person name="Giguere D."/>
            <person name="Say H."/>
            <person name="Akouris P.P."/>
            <person name="Dominguez Romero S.A."/>
            <person name="Kwong A."/>
            <person name="Tai V."/>
            <person name="Koval S.F."/>
            <person name="Razvi H."/>
            <person name="Bjazevic J."/>
            <person name="Burton J.P."/>
        </authorList>
    </citation>
    <scope>NUCLEOTIDE SEQUENCE</scope>
    <source>
        <strain evidence="2">OxK</strain>
    </source>
</reference>
<dbReference type="EMBL" id="CP098251">
    <property type="protein sequence ID" value="WAV91820.1"/>
    <property type="molecule type" value="Genomic_DNA"/>
</dbReference>
<dbReference type="PANTHER" id="PTHR34322">
    <property type="entry name" value="TRANSPOSASE, Y1_TNP DOMAIN-CONTAINING"/>
    <property type="match status" value="1"/>
</dbReference>
<protein>
    <submittedName>
        <fullName evidence="2">Transposase</fullName>
    </submittedName>
</protein>
<sequence length="227" mass="26881">MARSARLIVPCFPHHVFQQGNNRQKVFRDDEDYMSYLEWLKEAARLYRVDVHAYALLDNGVHLLVTPVDESGLARMMQWIGRHYVPYFNKKYQRSGTLWEGRFRTSIVEEDWLTRCSRFMEMQPVACGLAARPEDYVWSSYRHHIGISPSPVIRDHAVYWNLGNTPFAREMAYKAFFEQFNVEDRKLDEILKKGWPLGSDAFIKRLENVTKRQFRMGKRGRPAKSDR</sequence>
<name>A0A9E9LCY1_9BURK</name>
<evidence type="ECO:0000259" key="1">
    <source>
        <dbReference type="SMART" id="SM01321"/>
    </source>
</evidence>
<dbReference type="InterPro" id="IPR002686">
    <property type="entry name" value="Transposase_17"/>
</dbReference>
<dbReference type="RefSeq" id="WP_269316208.1">
    <property type="nucleotide sequence ID" value="NZ_CP098251.1"/>
</dbReference>
<dbReference type="Pfam" id="PF01797">
    <property type="entry name" value="Y1_Tnp"/>
    <property type="match status" value="1"/>
</dbReference>
<dbReference type="PANTHER" id="PTHR34322:SF2">
    <property type="entry name" value="TRANSPOSASE IS200-LIKE DOMAIN-CONTAINING PROTEIN"/>
    <property type="match status" value="1"/>
</dbReference>
<dbReference type="GO" id="GO:0003677">
    <property type="term" value="F:DNA binding"/>
    <property type="evidence" value="ECO:0007669"/>
    <property type="project" value="InterPro"/>
</dbReference>
<dbReference type="GO" id="GO:0006313">
    <property type="term" value="P:DNA transposition"/>
    <property type="evidence" value="ECO:0007669"/>
    <property type="project" value="InterPro"/>
</dbReference>
<dbReference type="SMART" id="SM01321">
    <property type="entry name" value="Y1_Tnp"/>
    <property type="match status" value="1"/>
</dbReference>
<evidence type="ECO:0000313" key="2">
    <source>
        <dbReference type="EMBL" id="WAV91820.1"/>
    </source>
</evidence>
<gene>
    <name evidence="2" type="ORF">NB646_03515</name>
</gene>
<proteinExistence type="predicted"/>
<dbReference type="GO" id="GO:0004803">
    <property type="term" value="F:transposase activity"/>
    <property type="evidence" value="ECO:0007669"/>
    <property type="project" value="InterPro"/>
</dbReference>
<dbReference type="SUPFAM" id="SSF143422">
    <property type="entry name" value="Transposase IS200-like"/>
    <property type="match status" value="1"/>
</dbReference>
<dbReference type="Gene3D" id="3.30.70.1290">
    <property type="entry name" value="Transposase IS200-like"/>
    <property type="match status" value="1"/>
</dbReference>
<dbReference type="InterPro" id="IPR036515">
    <property type="entry name" value="Transposase_17_sf"/>
</dbReference>
<accession>A0A9E9LCY1</accession>
<organism evidence="2">
    <name type="scientific">Oxalobacter aliiformigenes</name>
    <dbReference type="NCBI Taxonomy" id="2946593"/>
    <lineage>
        <taxon>Bacteria</taxon>
        <taxon>Pseudomonadati</taxon>
        <taxon>Pseudomonadota</taxon>
        <taxon>Betaproteobacteria</taxon>
        <taxon>Burkholderiales</taxon>
        <taxon>Oxalobacteraceae</taxon>
        <taxon>Oxalobacter</taxon>
    </lineage>
</organism>
<dbReference type="Proteomes" id="UP001164819">
    <property type="component" value="Chromosome"/>
</dbReference>
<feature type="domain" description="Transposase IS200-like" evidence="1">
    <location>
        <begin position="9"/>
        <end position="123"/>
    </location>
</feature>
<dbReference type="AlphaFoldDB" id="A0A9E9LCY1"/>